<dbReference type="InterPro" id="IPR005184">
    <property type="entry name" value="DUF306_Meta_HslJ"/>
</dbReference>
<dbReference type="EMBL" id="BAABJK010000007">
    <property type="protein sequence ID" value="GAA4972099.1"/>
    <property type="molecule type" value="Genomic_DNA"/>
</dbReference>
<dbReference type="PANTHER" id="PTHR35535:SF1">
    <property type="entry name" value="HEAT SHOCK PROTEIN HSLJ"/>
    <property type="match status" value="1"/>
</dbReference>
<gene>
    <name evidence="2" type="ORF">GCM10023315_22870</name>
</gene>
<dbReference type="Gene3D" id="2.40.128.270">
    <property type="match status" value="1"/>
</dbReference>
<organism evidence="2 3">
    <name type="scientific">Algibacter aquimarinus</name>
    <dbReference type="NCBI Taxonomy" id="1136748"/>
    <lineage>
        <taxon>Bacteria</taxon>
        <taxon>Pseudomonadati</taxon>
        <taxon>Bacteroidota</taxon>
        <taxon>Flavobacteriia</taxon>
        <taxon>Flavobacteriales</taxon>
        <taxon>Flavobacteriaceae</taxon>
        <taxon>Algibacter</taxon>
    </lineage>
</organism>
<name>A0ABP9HK07_9FLAO</name>
<evidence type="ECO:0000313" key="2">
    <source>
        <dbReference type="EMBL" id="GAA4972099.1"/>
    </source>
</evidence>
<dbReference type="PANTHER" id="PTHR35535">
    <property type="entry name" value="HEAT SHOCK PROTEIN HSLJ"/>
    <property type="match status" value="1"/>
</dbReference>
<sequence length="264" mass="29806">MKSILMIFSLVILRCCWGPTEYQLMADMQNNDTILKELDGKYNIKHLKYEDISDFNLNITFNESSKQVSGFSGCNRFFGPYSLNNNTLNFGEIGSTKMLCDENANQIEVKLFKVFKKANSILFSRNGFSLYNKKKFLLSAIKEPLNEPISIEYSSSSMGGFKKIIINKKTISVSGKKSSNPKTEVCKKEYWDRIIETINAIDISTISSLEAPSKDFLFDGAPLANLKISFENTVYVTPPFDHGNPNKNIAPLIKEILSIAENIE</sequence>
<dbReference type="Pfam" id="PF03724">
    <property type="entry name" value="META"/>
    <property type="match status" value="1"/>
</dbReference>
<evidence type="ECO:0000259" key="1">
    <source>
        <dbReference type="Pfam" id="PF03724"/>
    </source>
</evidence>
<comment type="caution">
    <text evidence="2">The sequence shown here is derived from an EMBL/GenBank/DDBJ whole genome shotgun (WGS) entry which is preliminary data.</text>
</comment>
<reference evidence="3" key="1">
    <citation type="journal article" date="2019" name="Int. J. Syst. Evol. Microbiol.">
        <title>The Global Catalogue of Microorganisms (GCM) 10K type strain sequencing project: providing services to taxonomists for standard genome sequencing and annotation.</title>
        <authorList>
            <consortium name="The Broad Institute Genomics Platform"/>
            <consortium name="The Broad Institute Genome Sequencing Center for Infectious Disease"/>
            <person name="Wu L."/>
            <person name="Ma J."/>
        </authorList>
    </citation>
    <scope>NUCLEOTIDE SEQUENCE [LARGE SCALE GENOMIC DNA]</scope>
    <source>
        <strain evidence="3">JCM 18287</strain>
    </source>
</reference>
<dbReference type="Proteomes" id="UP001501692">
    <property type="component" value="Unassembled WGS sequence"/>
</dbReference>
<dbReference type="InterPro" id="IPR053147">
    <property type="entry name" value="Hsp_HslJ-like"/>
</dbReference>
<dbReference type="InterPro" id="IPR038670">
    <property type="entry name" value="HslJ-like_sf"/>
</dbReference>
<protein>
    <recommendedName>
        <fullName evidence="1">DUF306 domain-containing protein</fullName>
    </recommendedName>
</protein>
<proteinExistence type="predicted"/>
<feature type="domain" description="DUF306" evidence="1">
    <location>
        <begin position="40"/>
        <end position="134"/>
    </location>
</feature>
<evidence type="ECO:0000313" key="3">
    <source>
        <dbReference type="Proteomes" id="UP001501692"/>
    </source>
</evidence>
<keyword evidence="3" id="KW-1185">Reference proteome</keyword>
<accession>A0ABP9HK07</accession>
<dbReference type="RefSeq" id="WP_345168700.1">
    <property type="nucleotide sequence ID" value="NZ_BAABJK010000007.1"/>
</dbReference>